<keyword evidence="1" id="KW-0004">4Fe-4S</keyword>
<dbReference type="AlphaFoldDB" id="A0A1J5PSV6"/>
<keyword evidence="4" id="KW-0560">Oxidoreductase</keyword>
<dbReference type="PANTHER" id="PTHR32439">
    <property type="entry name" value="FERREDOXIN--NITRITE REDUCTASE, CHLOROPLASTIC"/>
    <property type="match status" value="1"/>
</dbReference>
<protein>
    <submittedName>
        <fullName evidence="8">Ferredoxin-nitrite reductase</fullName>
    </submittedName>
</protein>
<gene>
    <name evidence="8" type="ORF">GALL_436480</name>
</gene>
<dbReference type="SUPFAM" id="SSF55124">
    <property type="entry name" value="Nitrite/Sulfite reductase N-terminal domain-like"/>
    <property type="match status" value="2"/>
</dbReference>
<dbReference type="InterPro" id="IPR045854">
    <property type="entry name" value="NO2/SO3_Rdtase_4Fe4S_sf"/>
</dbReference>
<evidence type="ECO:0000259" key="7">
    <source>
        <dbReference type="Pfam" id="PF03460"/>
    </source>
</evidence>
<dbReference type="NCBIfam" id="TIGR02435">
    <property type="entry name" value="CobG"/>
    <property type="match status" value="1"/>
</dbReference>
<dbReference type="InterPro" id="IPR005117">
    <property type="entry name" value="NiRdtase/SiRdtase_haem-b_fer"/>
</dbReference>
<feature type="domain" description="Nitrite/Sulfite reductase ferredoxin-like" evidence="7">
    <location>
        <begin position="16"/>
        <end position="81"/>
    </location>
</feature>
<keyword evidence="3" id="KW-0479">Metal-binding</keyword>
<evidence type="ECO:0000256" key="3">
    <source>
        <dbReference type="ARBA" id="ARBA00022723"/>
    </source>
</evidence>
<keyword evidence="5" id="KW-0408">Iron</keyword>
<organism evidence="8">
    <name type="scientific">mine drainage metagenome</name>
    <dbReference type="NCBI Taxonomy" id="410659"/>
    <lineage>
        <taxon>unclassified sequences</taxon>
        <taxon>metagenomes</taxon>
        <taxon>ecological metagenomes</taxon>
    </lineage>
</organism>
<dbReference type="Gene3D" id="3.90.480.10">
    <property type="entry name" value="Sulfite Reductase Hemoprotein,Domain 2"/>
    <property type="match status" value="1"/>
</dbReference>
<dbReference type="Gene3D" id="3.30.413.10">
    <property type="entry name" value="Sulfite Reductase Hemoprotein, domain 1"/>
    <property type="match status" value="2"/>
</dbReference>
<evidence type="ECO:0000256" key="4">
    <source>
        <dbReference type="ARBA" id="ARBA00023002"/>
    </source>
</evidence>
<evidence type="ECO:0000313" key="8">
    <source>
        <dbReference type="EMBL" id="OIQ74694.1"/>
    </source>
</evidence>
<dbReference type="GO" id="GO:0016491">
    <property type="term" value="F:oxidoreductase activity"/>
    <property type="evidence" value="ECO:0007669"/>
    <property type="project" value="UniProtKB-KW"/>
</dbReference>
<evidence type="ECO:0000256" key="5">
    <source>
        <dbReference type="ARBA" id="ARBA00023004"/>
    </source>
</evidence>
<evidence type="ECO:0000256" key="6">
    <source>
        <dbReference type="ARBA" id="ARBA00023014"/>
    </source>
</evidence>
<keyword evidence="6" id="KW-0411">Iron-sulfur</keyword>
<name>A0A1J5PSV6_9ZZZZ</name>
<evidence type="ECO:0000256" key="1">
    <source>
        <dbReference type="ARBA" id="ARBA00022485"/>
    </source>
</evidence>
<dbReference type="SUPFAM" id="SSF56014">
    <property type="entry name" value="Nitrite and sulphite reductase 4Fe-4S domain-like"/>
    <property type="match status" value="1"/>
</dbReference>
<proteinExistence type="predicted"/>
<dbReference type="InterPro" id="IPR036136">
    <property type="entry name" value="Nit/Sulf_reduc_fer-like_dom_sf"/>
</dbReference>
<dbReference type="EMBL" id="MLJW01002416">
    <property type="protein sequence ID" value="OIQ74694.1"/>
    <property type="molecule type" value="Genomic_DNA"/>
</dbReference>
<sequence>MSSFEVKGWCPGALRPMMSGDGLVVRVRPHGGRLTQTQAQSIAIAAKIHGSGVIDLSARANVQLRGVRADSHLALLDALADLGLLDPDVETETHRNLIVTPFWQTGDGTEALAAAVEAALADAPALPAKFGFAIDTGPAPILAAVSTDIRLERSVDGTLILRPDGAMFGKPVSAEEAAEAALALANWFLDTGGVTAGRGRMAAHIARGTPLPPGFTTAPANAMTPPGPGIHPGGALVGFAFGQLHADTLMTLAQHGALRVTPWRMLLVEGATSLPEIDSLITDPADPRLRVTACTGAPGCPQALQPTRPLAHMLAPLVPQGAYLHVSGCAKGCALPGPAAFTLTATVAGFDLIRNGKASDTPTHAGMTPDAIRRHPETLFKAL</sequence>
<dbReference type="PANTHER" id="PTHR32439:SF9">
    <property type="entry name" value="BLR3264 PROTEIN"/>
    <property type="match status" value="1"/>
</dbReference>
<comment type="caution">
    <text evidence="8">The sequence shown here is derived from an EMBL/GenBank/DDBJ whole genome shotgun (WGS) entry which is preliminary data.</text>
</comment>
<dbReference type="InterPro" id="IPR051329">
    <property type="entry name" value="NIR_SIR_4Fe-4S"/>
</dbReference>
<keyword evidence="2" id="KW-0349">Heme</keyword>
<dbReference type="InterPro" id="IPR012798">
    <property type="entry name" value="Cbl_synth_CobG-like"/>
</dbReference>
<accession>A0A1J5PSV6</accession>
<dbReference type="GO" id="GO:0046872">
    <property type="term" value="F:metal ion binding"/>
    <property type="evidence" value="ECO:0007669"/>
    <property type="project" value="UniProtKB-KW"/>
</dbReference>
<dbReference type="GO" id="GO:0051539">
    <property type="term" value="F:4 iron, 4 sulfur cluster binding"/>
    <property type="evidence" value="ECO:0007669"/>
    <property type="project" value="UniProtKB-KW"/>
</dbReference>
<dbReference type="Pfam" id="PF03460">
    <property type="entry name" value="NIR_SIR_ferr"/>
    <property type="match status" value="1"/>
</dbReference>
<reference evidence="8" key="1">
    <citation type="submission" date="2016-10" db="EMBL/GenBank/DDBJ databases">
        <title>Sequence of Gallionella enrichment culture.</title>
        <authorList>
            <person name="Poehlein A."/>
            <person name="Muehling M."/>
            <person name="Daniel R."/>
        </authorList>
    </citation>
    <scope>NUCLEOTIDE SEQUENCE</scope>
</reference>
<evidence type="ECO:0000256" key="2">
    <source>
        <dbReference type="ARBA" id="ARBA00022617"/>
    </source>
</evidence>